<feature type="domain" description="Phospholipase/carboxylesterase/thioesterase" evidence="3">
    <location>
        <begin position="28"/>
        <end position="239"/>
    </location>
</feature>
<evidence type="ECO:0000256" key="1">
    <source>
        <dbReference type="ARBA" id="ARBA00006499"/>
    </source>
</evidence>
<dbReference type="Gene3D" id="3.40.50.1820">
    <property type="entry name" value="alpha/beta hydrolase"/>
    <property type="match status" value="1"/>
</dbReference>
<evidence type="ECO:0000259" key="3">
    <source>
        <dbReference type="Pfam" id="PF02230"/>
    </source>
</evidence>
<organism evidence="4 5">
    <name type="scientific">Kitasatospora purpeofusca</name>
    <dbReference type="NCBI Taxonomy" id="67352"/>
    <lineage>
        <taxon>Bacteria</taxon>
        <taxon>Bacillati</taxon>
        <taxon>Actinomycetota</taxon>
        <taxon>Actinomycetes</taxon>
        <taxon>Kitasatosporales</taxon>
        <taxon>Streptomycetaceae</taxon>
        <taxon>Kitasatospora</taxon>
    </lineage>
</organism>
<dbReference type="RefSeq" id="WP_328955193.1">
    <property type="nucleotide sequence ID" value="NZ_CP108110.1"/>
</dbReference>
<dbReference type="SUPFAM" id="SSF53474">
    <property type="entry name" value="alpha/beta-Hydrolases"/>
    <property type="match status" value="1"/>
</dbReference>
<sequence>MSGGNVVSGGNAVGGRNAVGAARLPVDVVEPVGRHRATVLWLHGLGQGPESLVEVSDRLDLARAGIRGVFPQAPLREIGRVSGDPVRAWFEQDVFALENPGPASLPGVLAIERRLRAVLDEETARVGAGRVVVAGFSQGALMALVLALRYPQRLAGLALYAPFLPDEAVPLLASRRSAVAVDLPVWIGHGAFDWIIPEKSGAKVRDVLADWGHPVGWQRYRAGHEAFGGVKRALPEFLERVLGPAGG</sequence>
<keyword evidence="5" id="KW-1185">Reference proteome</keyword>
<evidence type="ECO:0000313" key="5">
    <source>
        <dbReference type="Proteomes" id="UP001432222"/>
    </source>
</evidence>
<name>A0ABZ1U1Z4_9ACTN</name>
<dbReference type="InterPro" id="IPR003140">
    <property type="entry name" value="PLipase/COase/thioEstase"/>
</dbReference>
<accession>A0ABZ1U1Z4</accession>
<dbReference type="EMBL" id="CP108110">
    <property type="protein sequence ID" value="WUQ84319.1"/>
    <property type="molecule type" value="Genomic_DNA"/>
</dbReference>
<gene>
    <name evidence="4" type="ORF">OHA16_15910</name>
</gene>
<reference evidence="4" key="1">
    <citation type="submission" date="2022-10" db="EMBL/GenBank/DDBJ databases">
        <title>The complete genomes of actinobacterial strains from the NBC collection.</title>
        <authorList>
            <person name="Joergensen T.S."/>
            <person name="Alvarez Arevalo M."/>
            <person name="Sterndorff E.B."/>
            <person name="Faurdal D."/>
            <person name="Vuksanovic O."/>
            <person name="Mourched A.-S."/>
            <person name="Charusanti P."/>
            <person name="Shaw S."/>
            <person name="Blin K."/>
            <person name="Weber T."/>
        </authorList>
    </citation>
    <scope>NUCLEOTIDE SEQUENCE</scope>
    <source>
        <strain evidence="4">NBC_00222</strain>
    </source>
</reference>
<dbReference type="InterPro" id="IPR029058">
    <property type="entry name" value="AB_hydrolase_fold"/>
</dbReference>
<evidence type="ECO:0000256" key="2">
    <source>
        <dbReference type="ARBA" id="ARBA00022801"/>
    </source>
</evidence>
<dbReference type="Pfam" id="PF02230">
    <property type="entry name" value="Abhydrolase_2"/>
    <property type="match status" value="1"/>
</dbReference>
<comment type="similarity">
    <text evidence="1">Belongs to the AB hydrolase superfamily. AB hydrolase 2 family.</text>
</comment>
<dbReference type="PANTHER" id="PTHR10655:SF17">
    <property type="entry name" value="LYSOPHOSPHOLIPASE-LIKE PROTEIN 1"/>
    <property type="match status" value="1"/>
</dbReference>
<evidence type="ECO:0000313" key="4">
    <source>
        <dbReference type="EMBL" id="WUQ84319.1"/>
    </source>
</evidence>
<proteinExistence type="inferred from homology"/>
<dbReference type="GO" id="GO:0016787">
    <property type="term" value="F:hydrolase activity"/>
    <property type="evidence" value="ECO:0007669"/>
    <property type="project" value="UniProtKB-KW"/>
</dbReference>
<protein>
    <submittedName>
        <fullName evidence="4">Alpha/beta hydrolase</fullName>
    </submittedName>
</protein>
<dbReference type="Proteomes" id="UP001432222">
    <property type="component" value="Chromosome"/>
</dbReference>
<dbReference type="PANTHER" id="PTHR10655">
    <property type="entry name" value="LYSOPHOSPHOLIPASE-RELATED"/>
    <property type="match status" value="1"/>
</dbReference>
<keyword evidence="2 4" id="KW-0378">Hydrolase</keyword>
<dbReference type="InterPro" id="IPR050565">
    <property type="entry name" value="LYPA1-2/EST-like"/>
</dbReference>